<accession>A0ABQ7H0D1</accession>
<dbReference type="PANTHER" id="PTHR34687">
    <property type="entry name" value="CHAPERONE PROTEIN DNAJ-LIKE PROTEIN"/>
    <property type="match status" value="1"/>
</dbReference>
<reference evidence="2" key="1">
    <citation type="submission" date="2017-08" db="EMBL/GenBank/DDBJ databases">
        <authorList>
            <person name="Polle J.E."/>
            <person name="Barry K."/>
            <person name="Cushman J."/>
            <person name="Schmutz J."/>
            <person name="Tran D."/>
            <person name="Hathwaick L.T."/>
            <person name="Yim W.C."/>
            <person name="Jenkins J."/>
            <person name="Mckie-Krisberg Z.M."/>
            <person name="Prochnik S."/>
            <person name="Lindquist E."/>
            <person name="Dockter R.B."/>
            <person name="Adam C."/>
            <person name="Molina H."/>
            <person name="Bunkerborg J."/>
            <person name="Jin E."/>
            <person name="Buchheim M."/>
            <person name="Magnuson J."/>
        </authorList>
    </citation>
    <scope>NUCLEOTIDE SEQUENCE</scope>
    <source>
        <strain evidence="2">CCAP 19/18</strain>
    </source>
</reference>
<comment type="caution">
    <text evidence="2">The sequence shown here is derived from an EMBL/GenBank/DDBJ whole genome shotgun (WGS) entry which is preliminary data.</text>
</comment>
<sequence>MQLNSCPLSRNFTPLETGAASTSKPAAAIPNSVAPVRRSQRSKLRQSTQTQAYDHDLVGSVSSLVSTGLVAAIGFQLLNQPEVSGSSRGQQGDKMEGRQSCMRCNGAGYEPCFCTKWSDGDVGCSACARSGYMRCRSCGGGGTMIPAYQPIKVQSKKN</sequence>
<dbReference type="PANTHER" id="PTHR34687:SF1">
    <property type="entry name" value="CHAPERONE PROTEIN DNAJ-LIKE PROTEIN"/>
    <property type="match status" value="1"/>
</dbReference>
<name>A0ABQ7H0D1_DUNSA</name>
<feature type="region of interest" description="Disordered" evidence="1">
    <location>
        <begin position="16"/>
        <end position="51"/>
    </location>
</feature>
<dbReference type="EMBL" id="MU069517">
    <property type="protein sequence ID" value="KAF5840309.1"/>
    <property type="molecule type" value="Genomic_DNA"/>
</dbReference>
<organism evidence="2 3">
    <name type="scientific">Dunaliella salina</name>
    <name type="common">Green alga</name>
    <name type="synonym">Protococcus salinus</name>
    <dbReference type="NCBI Taxonomy" id="3046"/>
    <lineage>
        <taxon>Eukaryota</taxon>
        <taxon>Viridiplantae</taxon>
        <taxon>Chlorophyta</taxon>
        <taxon>core chlorophytes</taxon>
        <taxon>Chlorophyceae</taxon>
        <taxon>CS clade</taxon>
        <taxon>Chlamydomonadales</taxon>
        <taxon>Dunaliellaceae</taxon>
        <taxon>Dunaliella</taxon>
    </lineage>
</organism>
<dbReference type="Proteomes" id="UP000815325">
    <property type="component" value="Unassembled WGS sequence"/>
</dbReference>
<gene>
    <name evidence="2" type="ORF">DUNSADRAFT_17153</name>
</gene>
<proteinExistence type="predicted"/>
<evidence type="ECO:0000256" key="1">
    <source>
        <dbReference type="SAM" id="MobiDB-lite"/>
    </source>
</evidence>
<evidence type="ECO:0000313" key="3">
    <source>
        <dbReference type="Proteomes" id="UP000815325"/>
    </source>
</evidence>
<evidence type="ECO:0000313" key="2">
    <source>
        <dbReference type="EMBL" id="KAF5840309.1"/>
    </source>
</evidence>
<keyword evidence="3" id="KW-1185">Reference proteome</keyword>
<protein>
    <submittedName>
        <fullName evidence="2">Uncharacterized protein</fullName>
    </submittedName>
</protein>